<name>A0A6A5FWL7_CAERE</name>
<dbReference type="CTD" id="78777661"/>
<dbReference type="KEGG" id="crq:GCK72_023309"/>
<evidence type="ECO:0000313" key="1">
    <source>
        <dbReference type="EMBL" id="KAF1746851.1"/>
    </source>
</evidence>
<accession>A0A6A5FWL7</accession>
<proteinExistence type="predicted"/>
<dbReference type="Proteomes" id="UP000483820">
    <property type="component" value="Chromosome X"/>
</dbReference>
<sequence length="109" mass="11599">MKGSHREPRELMRRWAGVAAFELEALVHHGQGELGLGVASLSWHVAESLLTSAMPNQQAFLQHTHGMPASSCGVHTFGMMDEAASARRGEALPTTPIGAEKLLPFLGGA</sequence>
<dbReference type="GeneID" id="78777661"/>
<gene>
    <name evidence="1" type="ORF">GCK72_023309</name>
</gene>
<comment type="caution">
    <text evidence="1">The sequence shown here is derived from an EMBL/GenBank/DDBJ whole genome shotgun (WGS) entry which is preliminary data.</text>
</comment>
<organism evidence="1 2">
    <name type="scientific">Caenorhabditis remanei</name>
    <name type="common">Caenorhabditis vulgaris</name>
    <dbReference type="NCBI Taxonomy" id="31234"/>
    <lineage>
        <taxon>Eukaryota</taxon>
        <taxon>Metazoa</taxon>
        <taxon>Ecdysozoa</taxon>
        <taxon>Nematoda</taxon>
        <taxon>Chromadorea</taxon>
        <taxon>Rhabditida</taxon>
        <taxon>Rhabditina</taxon>
        <taxon>Rhabditomorpha</taxon>
        <taxon>Rhabditoidea</taxon>
        <taxon>Rhabditidae</taxon>
        <taxon>Peloderinae</taxon>
        <taxon>Caenorhabditis</taxon>
    </lineage>
</organism>
<dbReference type="EMBL" id="WUAV01000006">
    <property type="protein sequence ID" value="KAF1746851.1"/>
    <property type="molecule type" value="Genomic_DNA"/>
</dbReference>
<dbReference type="AlphaFoldDB" id="A0A6A5FWL7"/>
<reference evidence="1 2" key="1">
    <citation type="submission" date="2019-12" db="EMBL/GenBank/DDBJ databases">
        <title>Chromosome-level assembly of the Caenorhabditis remanei genome.</title>
        <authorList>
            <person name="Teterina A.A."/>
            <person name="Willis J.H."/>
            <person name="Phillips P.C."/>
        </authorList>
    </citation>
    <scope>NUCLEOTIDE SEQUENCE [LARGE SCALE GENOMIC DNA]</scope>
    <source>
        <strain evidence="1 2">PX506</strain>
        <tissue evidence="1">Whole organism</tissue>
    </source>
</reference>
<dbReference type="RefSeq" id="XP_053578901.1">
    <property type="nucleotide sequence ID" value="XM_053735335.1"/>
</dbReference>
<evidence type="ECO:0000313" key="2">
    <source>
        <dbReference type="Proteomes" id="UP000483820"/>
    </source>
</evidence>
<protein>
    <submittedName>
        <fullName evidence="1">Uncharacterized protein</fullName>
    </submittedName>
</protein>